<dbReference type="InterPro" id="IPR029021">
    <property type="entry name" value="Prot-tyrosine_phosphatase-like"/>
</dbReference>
<feature type="domain" description="Tyrosine-protein phosphatase" evidence="2">
    <location>
        <begin position="450"/>
        <end position="631"/>
    </location>
</feature>
<dbReference type="SUPFAM" id="SSF52799">
    <property type="entry name" value="(Phosphotyrosine protein) phosphatases II"/>
    <property type="match status" value="1"/>
</dbReference>
<evidence type="ECO:0000313" key="4">
    <source>
        <dbReference type="EMBL" id="JAP54745.1"/>
    </source>
</evidence>
<organism evidence="4">
    <name type="scientific">Schistocephalus solidus</name>
    <name type="common">Tapeworm</name>
    <dbReference type="NCBI Taxonomy" id="70667"/>
    <lineage>
        <taxon>Eukaryota</taxon>
        <taxon>Metazoa</taxon>
        <taxon>Spiralia</taxon>
        <taxon>Lophotrochozoa</taxon>
        <taxon>Platyhelminthes</taxon>
        <taxon>Cestoda</taxon>
        <taxon>Eucestoda</taxon>
        <taxon>Diphyllobothriidea</taxon>
        <taxon>Diphyllobothriidae</taxon>
        <taxon>Schistocephalus</taxon>
    </lineage>
</organism>
<sequence length="631" mass="70729">MEEEENTRQNVQAFIHLLSTIPHAASIEPAEAIKLALLFLRARKFDASRAIELYKAYRHMRYSQQLEHIDPLDEGVRRELLSEKFTVLPHSDPSEPTVLLFSVRRHWPPNSTDRDVLKGILYQLDAAVLDERTQIQGITVIYDMTDAKYSNFDADLSLKLLNLLAGCYPARLRNVFIISAPFWFRPPYHISRLFVRDKIRERILAIEKSQLQRYLSVKTIPISLGGCLRHRHLDWLRICLERMHCNPPADYFSQPSPSFTLANGGPYFYSSSSSAAPTPQHRRRRRSYCQDGDNDAMERTSSAPIRSPSFRSPAGYKTGTAVAGVPRTWRLGSGSCAYNASTISCLPSQRSLSVIRRPYTAAAGSEFSTKRSAAAARLFDLPLANQHSDAGSTTPTPTPPSQRNNSAFPLCAAESGLADGHLATDPKSPFRVPVGDFLARYRSMASSRQFEKEFDAAFKDSPLSGTVNRFQSRSNAPKNRYVDVPCLDQSAVLLPQNGYIHANFVHSYSRKNAYILTQGPLDSTVADFWQMVWFSGASVVVMLTRTVENMRVKCSQYWPEASSSKRASKVLHCGPFTVTNIKETLEADGLYRHSRLCLSKPTECGATGGSCSSMVNPLSEPLRNSNYFRYP</sequence>
<dbReference type="EMBL" id="GEEE01008480">
    <property type="protein sequence ID" value="JAP54745.1"/>
    <property type="molecule type" value="Transcribed_RNA"/>
</dbReference>
<dbReference type="InterPro" id="IPR036865">
    <property type="entry name" value="CRAL-TRIO_dom_sf"/>
</dbReference>
<protein>
    <recommendedName>
        <fullName evidence="5">Tyrosine-protein phosphatase non-receptor type 9</fullName>
    </recommendedName>
</protein>
<dbReference type="Pfam" id="PF00102">
    <property type="entry name" value="Y_phosphatase"/>
    <property type="match status" value="1"/>
</dbReference>
<dbReference type="SMART" id="SM00516">
    <property type="entry name" value="SEC14"/>
    <property type="match status" value="1"/>
</dbReference>
<evidence type="ECO:0008006" key="5">
    <source>
        <dbReference type="Google" id="ProtNLM"/>
    </source>
</evidence>
<dbReference type="Gene3D" id="3.40.525.10">
    <property type="entry name" value="CRAL-TRIO lipid binding domain"/>
    <property type="match status" value="1"/>
</dbReference>
<feature type="domain" description="CRAL-TRIO" evidence="3">
    <location>
        <begin position="73"/>
        <end position="232"/>
    </location>
</feature>
<dbReference type="PANTHER" id="PTHR19134">
    <property type="entry name" value="RECEPTOR-TYPE TYROSINE-PROTEIN PHOSPHATASE"/>
    <property type="match status" value="1"/>
</dbReference>
<dbReference type="CDD" id="cd00170">
    <property type="entry name" value="SEC14"/>
    <property type="match status" value="1"/>
</dbReference>
<dbReference type="GO" id="GO:0004725">
    <property type="term" value="F:protein tyrosine phosphatase activity"/>
    <property type="evidence" value="ECO:0007669"/>
    <property type="project" value="InterPro"/>
</dbReference>
<dbReference type="InterPro" id="IPR001251">
    <property type="entry name" value="CRAL-TRIO_dom"/>
</dbReference>
<dbReference type="SMART" id="SM00194">
    <property type="entry name" value="PTPc"/>
    <property type="match status" value="1"/>
</dbReference>
<dbReference type="PROSITE" id="PS50191">
    <property type="entry name" value="CRAL_TRIO"/>
    <property type="match status" value="1"/>
</dbReference>
<feature type="region of interest" description="Disordered" evidence="1">
    <location>
        <begin position="385"/>
        <end position="407"/>
    </location>
</feature>
<dbReference type="PRINTS" id="PR00180">
    <property type="entry name" value="CRETINALDHBP"/>
</dbReference>
<evidence type="ECO:0000259" key="3">
    <source>
        <dbReference type="PROSITE" id="PS50191"/>
    </source>
</evidence>
<feature type="region of interest" description="Disordered" evidence="1">
    <location>
        <begin position="271"/>
        <end position="317"/>
    </location>
</feature>
<evidence type="ECO:0000259" key="2">
    <source>
        <dbReference type="PROSITE" id="PS50055"/>
    </source>
</evidence>
<dbReference type="InterPro" id="IPR050348">
    <property type="entry name" value="Protein-Tyr_Phosphatase"/>
</dbReference>
<name>A0A0X3PS15_SCHSO</name>
<dbReference type="SUPFAM" id="SSF46938">
    <property type="entry name" value="CRAL/TRIO N-terminal domain"/>
    <property type="match status" value="1"/>
</dbReference>
<dbReference type="PANTHER" id="PTHR19134:SF449">
    <property type="entry name" value="TYROSINE-PROTEIN PHOSPHATASE 1"/>
    <property type="match status" value="1"/>
</dbReference>
<dbReference type="SUPFAM" id="SSF52087">
    <property type="entry name" value="CRAL/TRIO domain"/>
    <property type="match status" value="1"/>
</dbReference>
<gene>
    <name evidence="4" type="ORF">TR87052</name>
</gene>
<dbReference type="InterPro" id="IPR000242">
    <property type="entry name" value="PTP_cat"/>
</dbReference>
<reference evidence="4" key="1">
    <citation type="submission" date="2016-01" db="EMBL/GenBank/DDBJ databases">
        <title>Reference transcriptome for the parasite Schistocephalus solidus: insights into the molecular evolution of parasitism.</title>
        <authorList>
            <person name="Hebert F.O."/>
            <person name="Grambauer S."/>
            <person name="Barber I."/>
            <person name="Landry C.R."/>
            <person name="Aubin-Horth N."/>
        </authorList>
    </citation>
    <scope>NUCLEOTIDE SEQUENCE</scope>
</reference>
<dbReference type="AlphaFoldDB" id="A0A0X3PS15"/>
<dbReference type="InterPro" id="IPR036273">
    <property type="entry name" value="CRAL/TRIO_N_dom_sf"/>
</dbReference>
<evidence type="ECO:0000256" key="1">
    <source>
        <dbReference type="SAM" id="MobiDB-lite"/>
    </source>
</evidence>
<dbReference type="Gene3D" id="3.90.190.10">
    <property type="entry name" value="Protein tyrosine phosphatase superfamily"/>
    <property type="match status" value="1"/>
</dbReference>
<dbReference type="PROSITE" id="PS50055">
    <property type="entry name" value="TYR_PHOSPHATASE_PTP"/>
    <property type="match status" value="1"/>
</dbReference>
<proteinExistence type="predicted"/>
<accession>A0A0X3PS15</accession>
<dbReference type="Pfam" id="PF00650">
    <property type="entry name" value="CRAL_TRIO"/>
    <property type="match status" value="1"/>
</dbReference>